<dbReference type="HOGENOM" id="CLU_1251506_0_0_1"/>
<protein>
    <recommendedName>
        <fullName evidence="11">C2H2-type domain-containing protein</fullName>
    </recommendedName>
</protein>
<keyword evidence="8" id="KW-0539">Nucleus</keyword>
<dbReference type="STRING" id="436907.A7TER6"/>
<keyword evidence="6" id="KW-0805">Transcription regulation</keyword>
<feature type="region of interest" description="Disordered" evidence="10">
    <location>
        <begin position="62"/>
        <end position="93"/>
    </location>
</feature>
<dbReference type="AlphaFoldDB" id="A7TER6"/>
<dbReference type="RefSeq" id="XP_001647020.1">
    <property type="nucleotide sequence ID" value="XM_001646970.1"/>
</dbReference>
<keyword evidence="2" id="KW-0479">Metal-binding</keyword>
<accession>A7TER6</accession>
<sequence length="221" mass="25147">MARTTIRSKLPKDNFERPYLCEVCNRGFYRLEHKKRHLKIHTGEKPYKCLYLNCSKKFSRSDELNRHSKVHHSRANGSIKRKKSISPSNPLLSSQQSMFSANQYITSIPLTPVASYQDLRSPQLLTFQLQSQSQLTPNHLPSLAQSNSNSNNQIASMSSQTSLSIATALTSLKKHNKSQPIFTISDDEQDSHSNLGMNKNNSFLPSFNSMLQQIEIYNSSR</sequence>
<dbReference type="GO" id="GO:0005634">
    <property type="term" value="C:nucleus"/>
    <property type="evidence" value="ECO:0007669"/>
    <property type="project" value="UniProtKB-SubCell"/>
</dbReference>
<evidence type="ECO:0000313" key="13">
    <source>
        <dbReference type="Proteomes" id="UP000000267"/>
    </source>
</evidence>
<evidence type="ECO:0000256" key="2">
    <source>
        <dbReference type="ARBA" id="ARBA00022723"/>
    </source>
</evidence>
<keyword evidence="5" id="KW-0862">Zinc</keyword>
<dbReference type="PROSITE" id="PS50157">
    <property type="entry name" value="ZINC_FINGER_C2H2_2"/>
    <property type="match status" value="2"/>
</dbReference>
<dbReference type="PROSITE" id="PS00028">
    <property type="entry name" value="ZINC_FINGER_C2H2_1"/>
    <property type="match status" value="2"/>
</dbReference>
<dbReference type="OrthoDB" id="654211at2759"/>
<evidence type="ECO:0000256" key="8">
    <source>
        <dbReference type="ARBA" id="ARBA00023242"/>
    </source>
</evidence>
<dbReference type="FunFam" id="3.30.160.60:FF:000446">
    <property type="entry name" value="Zinc finger protein"/>
    <property type="match status" value="1"/>
</dbReference>
<dbReference type="KEGG" id="vpo:Kpol_1050p19"/>
<name>A7TER6_VANPO</name>
<evidence type="ECO:0000256" key="4">
    <source>
        <dbReference type="ARBA" id="ARBA00022771"/>
    </source>
</evidence>
<dbReference type="PANTHER" id="PTHR47428:SF1">
    <property type="entry name" value="REGULATORY PROTEIN MIG1-RELATED"/>
    <property type="match status" value="1"/>
</dbReference>
<evidence type="ECO:0000259" key="11">
    <source>
        <dbReference type="PROSITE" id="PS50157"/>
    </source>
</evidence>
<dbReference type="GeneID" id="5547493"/>
<evidence type="ECO:0000256" key="9">
    <source>
        <dbReference type="PROSITE-ProRule" id="PRU00042"/>
    </source>
</evidence>
<dbReference type="InParanoid" id="A7TER6"/>
<dbReference type="SMART" id="SM00355">
    <property type="entry name" value="ZnF_C2H2"/>
    <property type="match status" value="2"/>
</dbReference>
<feature type="domain" description="C2H2-type" evidence="11">
    <location>
        <begin position="19"/>
        <end position="46"/>
    </location>
</feature>
<gene>
    <name evidence="12" type="ORF">Kpol_1050p19</name>
</gene>
<evidence type="ECO:0000313" key="12">
    <source>
        <dbReference type="EMBL" id="EDO19162.1"/>
    </source>
</evidence>
<evidence type="ECO:0000256" key="10">
    <source>
        <dbReference type="SAM" id="MobiDB-lite"/>
    </source>
</evidence>
<dbReference type="GO" id="GO:0005737">
    <property type="term" value="C:cytoplasm"/>
    <property type="evidence" value="ECO:0007669"/>
    <property type="project" value="TreeGrafter"/>
</dbReference>
<dbReference type="InterPro" id="IPR051007">
    <property type="entry name" value="creA/MIG_C2H2-ZnF"/>
</dbReference>
<reference evidence="12 13" key="1">
    <citation type="journal article" date="2007" name="Proc. Natl. Acad. Sci. U.S.A.">
        <title>Independent sorting-out of thousands of duplicated gene pairs in two yeast species descended from a whole-genome duplication.</title>
        <authorList>
            <person name="Scannell D.R."/>
            <person name="Frank A.C."/>
            <person name="Conant G.C."/>
            <person name="Byrne K.P."/>
            <person name="Woolfit M."/>
            <person name="Wolfe K.H."/>
        </authorList>
    </citation>
    <scope>NUCLEOTIDE SEQUENCE [LARGE SCALE GENOMIC DNA]</scope>
    <source>
        <strain evidence="13">ATCC 22028 / DSM 70294 / BCRC 21397 / CBS 2163 / NBRC 10782 / NRRL Y-8283 / UCD 57-17</strain>
    </source>
</reference>
<comment type="subcellular location">
    <subcellularLocation>
        <location evidence="1">Nucleus</location>
    </subcellularLocation>
</comment>
<keyword evidence="3" id="KW-0677">Repeat</keyword>
<dbReference type="GO" id="GO:0000433">
    <property type="term" value="P:carbon catabolite repression of transcription from RNA polymerase II promoter by glucose"/>
    <property type="evidence" value="ECO:0007669"/>
    <property type="project" value="TreeGrafter"/>
</dbReference>
<dbReference type="Gene3D" id="3.30.160.60">
    <property type="entry name" value="Classic Zinc Finger"/>
    <property type="match status" value="2"/>
</dbReference>
<proteinExistence type="predicted"/>
<dbReference type="InterPro" id="IPR013087">
    <property type="entry name" value="Znf_C2H2_type"/>
</dbReference>
<dbReference type="EMBL" id="DS480381">
    <property type="protein sequence ID" value="EDO19162.1"/>
    <property type="molecule type" value="Genomic_DNA"/>
</dbReference>
<evidence type="ECO:0000256" key="1">
    <source>
        <dbReference type="ARBA" id="ARBA00004123"/>
    </source>
</evidence>
<feature type="compositionally biased region" description="Basic residues" evidence="10">
    <location>
        <begin position="67"/>
        <end position="84"/>
    </location>
</feature>
<dbReference type="PANTHER" id="PTHR47428">
    <property type="entry name" value="REGULATORY PROTEIN MIG1-RELATED"/>
    <property type="match status" value="1"/>
</dbReference>
<dbReference type="OMA" id="CEYPACN"/>
<dbReference type="GO" id="GO:0000978">
    <property type="term" value="F:RNA polymerase II cis-regulatory region sequence-specific DNA binding"/>
    <property type="evidence" value="ECO:0007669"/>
    <property type="project" value="TreeGrafter"/>
</dbReference>
<evidence type="ECO:0000256" key="5">
    <source>
        <dbReference type="ARBA" id="ARBA00022833"/>
    </source>
</evidence>
<keyword evidence="13" id="KW-1185">Reference proteome</keyword>
<keyword evidence="7" id="KW-0804">Transcription</keyword>
<dbReference type="Proteomes" id="UP000000267">
    <property type="component" value="Unassembled WGS sequence"/>
</dbReference>
<dbReference type="InterPro" id="IPR036236">
    <property type="entry name" value="Znf_C2H2_sf"/>
</dbReference>
<feature type="region of interest" description="Disordered" evidence="10">
    <location>
        <begin position="137"/>
        <end position="157"/>
    </location>
</feature>
<dbReference type="eggNOG" id="KOG1721">
    <property type="taxonomic scope" value="Eukaryota"/>
</dbReference>
<dbReference type="PhylomeDB" id="A7TER6"/>
<dbReference type="GO" id="GO:0008270">
    <property type="term" value="F:zinc ion binding"/>
    <property type="evidence" value="ECO:0007669"/>
    <property type="project" value="UniProtKB-KW"/>
</dbReference>
<organism evidence="13">
    <name type="scientific">Vanderwaltozyma polyspora (strain ATCC 22028 / DSM 70294 / BCRC 21397 / CBS 2163 / NBRC 10782 / NRRL Y-8283 / UCD 57-17)</name>
    <name type="common">Kluyveromyces polysporus</name>
    <dbReference type="NCBI Taxonomy" id="436907"/>
    <lineage>
        <taxon>Eukaryota</taxon>
        <taxon>Fungi</taxon>
        <taxon>Dikarya</taxon>
        <taxon>Ascomycota</taxon>
        <taxon>Saccharomycotina</taxon>
        <taxon>Saccharomycetes</taxon>
        <taxon>Saccharomycetales</taxon>
        <taxon>Saccharomycetaceae</taxon>
        <taxon>Vanderwaltozyma</taxon>
    </lineage>
</organism>
<keyword evidence="4 9" id="KW-0863">Zinc-finger</keyword>
<evidence type="ECO:0000256" key="7">
    <source>
        <dbReference type="ARBA" id="ARBA00023163"/>
    </source>
</evidence>
<dbReference type="FunFam" id="3.30.160.60:FF:000690">
    <property type="entry name" value="Zinc finger protein 354C"/>
    <property type="match status" value="1"/>
</dbReference>
<dbReference type="SUPFAM" id="SSF57667">
    <property type="entry name" value="beta-beta-alpha zinc fingers"/>
    <property type="match status" value="1"/>
</dbReference>
<feature type="domain" description="C2H2-type" evidence="11">
    <location>
        <begin position="47"/>
        <end position="76"/>
    </location>
</feature>
<evidence type="ECO:0000256" key="6">
    <source>
        <dbReference type="ARBA" id="ARBA00023015"/>
    </source>
</evidence>
<evidence type="ECO:0000256" key="3">
    <source>
        <dbReference type="ARBA" id="ARBA00022737"/>
    </source>
</evidence>